<dbReference type="PROSITE" id="PS01012">
    <property type="entry name" value="FOLYLPOLYGLU_SYNT_2"/>
    <property type="match status" value="1"/>
</dbReference>
<dbReference type="Gene3D" id="3.40.1190.10">
    <property type="entry name" value="Mur-like, catalytic domain"/>
    <property type="match status" value="1"/>
</dbReference>
<dbReference type="EMBL" id="HBFR01007665">
    <property type="protein sequence ID" value="CAD8878354.1"/>
    <property type="molecule type" value="Transcribed_RNA"/>
</dbReference>
<evidence type="ECO:0000256" key="7">
    <source>
        <dbReference type="ARBA" id="ARBA00022741"/>
    </source>
</evidence>
<dbReference type="Gene3D" id="3.90.190.20">
    <property type="entry name" value="Mur ligase, C-terminal domain"/>
    <property type="match status" value="1"/>
</dbReference>
<keyword evidence="9" id="KW-0460">Magnesium</keyword>
<dbReference type="GO" id="GO:0046872">
    <property type="term" value="F:metal ion binding"/>
    <property type="evidence" value="ECO:0007669"/>
    <property type="project" value="UniProtKB-KW"/>
</dbReference>
<evidence type="ECO:0000256" key="12">
    <source>
        <dbReference type="ARBA" id="ARBA00047493"/>
    </source>
</evidence>
<keyword evidence="6" id="KW-0479">Metal-binding</keyword>
<comment type="pathway">
    <text evidence="1">Cofactor biosynthesis; tetrahydrofolylpolyglutamate biosynthesis.</text>
</comment>
<gene>
    <name evidence="13" type="ORF">CHYS00102_LOCUS5538</name>
</gene>
<evidence type="ECO:0000256" key="6">
    <source>
        <dbReference type="ARBA" id="ARBA00022723"/>
    </source>
</evidence>
<dbReference type="InterPro" id="IPR036565">
    <property type="entry name" value="Mur-like_cat_sf"/>
</dbReference>
<keyword evidence="8" id="KW-0067">ATP-binding</keyword>
<evidence type="ECO:0000256" key="1">
    <source>
        <dbReference type="ARBA" id="ARBA00005150"/>
    </source>
</evidence>
<evidence type="ECO:0000256" key="11">
    <source>
        <dbReference type="ARBA" id="ARBA00030876"/>
    </source>
</evidence>
<sequence>MTHWSPIEAHGHSAYKNISECPPPSYESTLKTLFASHVASDRSSILRASSRRKMTLSDMSIYMHRIGLISSLKPATVIHVTGTKGKGSTCAFAESLCRKICGRHTGMLTSPHLLDVRERIRLDGLPVSEENFVTAYWNCRKHLEKYEGTDGLPILPGYFRMLTLVGLYVLRNHIFPDGRGVEVAILEVGMGGRYDATSVVETDVRAVGWIDLDHTRILGDNCQKIAWEKGGIFRKNGTNLALDQGMKRESILEVLRGCAKDVEGDFTIVPQSGALSSSLKLGLPGHHQLMNAHLAVAAVEAAIGPLKSYDDALSSVYWPGRCQILPYGNNAVIYTDGAHTEKSMEHCLEWFKCASTKHQRQHKAMIFYCHHERDPVGMFRVIVDSGVSFENVYFCPGDDTRPSSISAPSAQELLERNGMGRVKEKEGSEPLSWEETLKVLWRAVVPEGEDTKLHTEKEVIKCLSLATSGFNRTDILVTGSLYVVGSALKACNYKEKDAKGRLVFQKK</sequence>
<comment type="similarity">
    <text evidence="2">Belongs to the folylpolyglutamate synthase family.</text>
</comment>
<dbReference type="GO" id="GO:0005739">
    <property type="term" value="C:mitochondrion"/>
    <property type="evidence" value="ECO:0007669"/>
    <property type="project" value="TreeGrafter"/>
</dbReference>
<dbReference type="InterPro" id="IPR018109">
    <property type="entry name" value="Folylpolyglutamate_synth_CS"/>
</dbReference>
<accession>A0A7S1B8Q7</accession>
<dbReference type="GO" id="GO:0005524">
    <property type="term" value="F:ATP binding"/>
    <property type="evidence" value="ECO:0007669"/>
    <property type="project" value="UniProtKB-KW"/>
</dbReference>
<evidence type="ECO:0000256" key="4">
    <source>
        <dbReference type="ARBA" id="ARBA00022563"/>
    </source>
</evidence>
<dbReference type="PANTHER" id="PTHR11136">
    <property type="entry name" value="FOLYLPOLYGLUTAMATE SYNTHASE-RELATED"/>
    <property type="match status" value="1"/>
</dbReference>
<proteinExistence type="inferred from homology"/>
<dbReference type="GO" id="GO:0006730">
    <property type="term" value="P:one-carbon metabolic process"/>
    <property type="evidence" value="ECO:0007669"/>
    <property type="project" value="UniProtKB-KW"/>
</dbReference>
<dbReference type="GO" id="GO:0005829">
    <property type="term" value="C:cytosol"/>
    <property type="evidence" value="ECO:0007669"/>
    <property type="project" value="TreeGrafter"/>
</dbReference>
<keyword evidence="4" id="KW-0554">One-carbon metabolism</keyword>
<comment type="catalytic activity">
    <reaction evidence="12">
        <text>(6S)-5,6,7,8-tetrahydrofolyl-(gamma-L-Glu)(n) + L-glutamate + ATP = (6S)-5,6,7,8-tetrahydrofolyl-(gamma-L-Glu)(n+1) + ADP + phosphate + H(+)</text>
        <dbReference type="Rhea" id="RHEA:10580"/>
        <dbReference type="Rhea" id="RHEA-COMP:14738"/>
        <dbReference type="Rhea" id="RHEA-COMP:14740"/>
        <dbReference type="ChEBI" id="CHEBI:15378"/>
        <dbReference type="ChEBI" id="CHEBI:29985"/>
        <dbReference type="ChEBI" id="CHEBI:30616"/>
        <dbReference type="ChEBI" id="CHEBI:43474"/>
        <dbReference type="ChEBI" id="CHEBI:141005"/>
        <dbReference type="ChEBI" id="CHEBI:456216"/>
        <dbReference type="EC" id="6.3.2.17"/>
    </reaction>
</comment>
<organism evidence="13">
    <name type="scientific">Corethron hystrix</name>
    <dbReference type="NCBI Taxonomy" id="216773"/>
    <lineage>
        <taxon>Eukaryota</taxon>
        <taxon>Sar</taxon>
        <taxon>Stramenopiles</taxon>
        <taxon>Ochrophyta</taxon>
        <taxon>Bacillariophyta</taxon>
        <taxon>Coscinodiscophyceae</taxon>
        <taxon>Corethrophycidae</taxon>
        <taxon>Corethrales</taxon>
        <taxon>Corethraceae</taxon>
        <taxon>Corethron</taxon>
    </lineage>
</organism>
<evidence type="ECO:0000256" key="5">
    <source>
        <dbReference type="ARBA" id="ARBA00022598"/>
    </source>
</evidence>
<protein>
    <recommendedName>
        <fullName evidence="3">tetrahydrofolate synthase</fullName>
        <ecNumber evidence="3">6.3.2.17</ecNumber>
    </recommendedName>
    <alternativeName>
        <fullName evidence="11">Folylpoly-gamma-glutamate synthetase</fullName>
    </alternativeName>
    <alternativeName>
        <fullName evidence="10">Tetrahydrofolylpolyglutamate synthase</fullName>
    </alternativeName>
</protein>
<dbReference type="NCBIfam" id="TIGR01499">
    <property type="entry name" value="folC"/>
    <property type="match status" value="1"/>
</dbReference>
<dbReference type="SUPFAM" id="SSF53623">
    <property type="entry name" value="MurD-like peptide ligases, catalytic domain"/>
    <property type="match status" value="1"/>
</dbReference>
<reference evidence="13" key="1">
    <citation type="submission" date="2021-01" db="EMBL/GenBank/DDBJ databases">
        <authorList>
            <person name="Corre E."/>
            <person name="Pelletier E."/>
            <person name="Niang G."/>
            <person name="Scheremetjew M."/>
            <person name="Finn R."/>
            <person name="Kale V."/>
            <person name="Holt S."/>
            <person name="Cochrane G."/>
            <person name="Meng A."/>
            <person name="Brown T."/>
            <person name="Cohen L."/>
        </authorList>
    </citation>
    <scope>NUCLEOTIDE SEQUENCE</scope>
    <source>
        <strain evidence="13">308</strain>
    </source>
</reference>
<dbReference type="SUPFAM" id="SSF53244">
    <property type="entry name" value="MurD-like peptide ligases, peptide-binding domain"/>
    <property type="match status" value="1"/>
</dbReference>
<keyword evidence="5" id="KW-0436">Ligase</keyword>
<name>A0A7S1B8Q7_9STRA</name>
<evidence type="ECO:0000256" key="10">
    <source>
        <dbReference type="ARBA" id="ARBA00030592"/>
    </source>
</evidence>
<dbReference type="GO" id="GO:0004326">
    <property type="term" value="F:tetrahydrofolylpolyglutamate synthase activity"/>
    <property type="evidence" value="ECO:0007669"/>
    <property type="project" value="UniProtKB-EC"/>
</dbReference>
<evidence type="ECO:0000256" key="9">
    <source>
        <dbReference type="ARBA" id="ARBA00022842"/>
    </source>
</evidence>
<dbReference type="InterPro" id="IPR001645">
    <property type="entry name" value="Folylpolyglutamate_synth"/>
</dbReference>
<dbReference type="EC" id="6.3.2.17" evidence="3"/>
<evidence type="ECO:0000256" key="3">
    <source>
        <dbReference type="ARBA" id="ARBA00013025"/>
    </source>
</evidence>
<keyword evidence="7" id="KW-0547">Nucleotide-binding</keyword>
<evidence type="ECO:0000256" key="2">
    <source>
        <dbReference type="ARBA" id="ARBA00008276"/>
    </source>
</evidence>
<dbReference type="InterPro" id="IPR036615">
    <property type="entry name" value="Mur_ligase_C_dom_sf"/>
</dbReference>
<dbReference type="PANTHER" id="PTHR11136:SF5">
    <property type="entry name" value="FOLYLPOLYGLUTAMATE SYNTHASE, MITOCHONDRIAL"/>
    <property type="match status" value="1"/>
</dbReference>
<evidence type="ECO:0000256" key="8">
    <source>
        <dbReference type="ARBA" id="ARBA00022840"/>
    </source>
</evidence>
<dbReference type="AlphaFoldDB" id="A0A7S1B8Q7"/>
<evidence type="ECO:0000313" key="13">
    <source>
        <dbReference type="EMBL" id="CAD8878354.1"/>
    </source>
</evidence>